<dbReference type="OrthoDB" id="10248398at2759"/>
<comment type="caution">
    <text evidence="5">The sequence shown here is derived from an EMBL/GenBank/DDBJ whole genome shotgun (WGS) entry which is preliminary data.</text>
</comment>
<evidence type="ECO:0000313" key="6">
    <source>
        <dbReference type="Proteomes" id="UP000073492"/>
    </source>
</evidence>
<evidence type="ECO:0000259" key="4">
    <source>
        <dbReference type="Pfam" id="PF21057"/>
    </source>
</evidence>
<dbReference type="EMBL" id="LFZO01000148">
    <property type="protein sequence ID" value="KXT12557.1"/>
    <property type="molecule type" value="Genomic_DNA"/>
</dbReference>
<feature type="region of interest" description="Disordered" evidence="2">
    <location>
        <begin position="207"/>
        <end position="243"/>
    </location>
</feature>
<dbReference type="Proteomes" id="UP000073492">
    <property type="component" value="Unassembled WGS sequence"/>
</dbReference>
<reference evidence="5 6" key="1">
    <citation type="submission" date="2015-07" db="EMBL/GenBank/DDBJ databases">
        <title>Comparative genomics of the Sigatoka disease complex on banana suggests a link between parallel evolutionary changes in Pseudocercospora fijiensis and Pseudocercospora eumusae and increased virulence on the banana host.</title>
        <authorList>
            <person name="Chang T.-C."/>
            <person name="Salvucci A."/>
            <person name="Crous P.W."/>
            <person name="Stergiopoulos I."/>
        </authorList>
    </citation>
    <scope>NUCLEOTIDE SEQUENCE [LARGE SCALE GENOMIC DNA]</scope>
    <source>
        <strain evidence="5 6">CBS 116634</strain>
    </source>
</reference>
<dbReference type="InterPro" id="IPR048364">
    <property type="entry name" value="Hikeshi-like_C"/>
</dbReference>
<dbReference type="Pfam" id="PF05603">
    <property type="entry name" value="Hikeshi-like_N"/>
    <property type="match status" value="1"/>
</dbReference>
<dbReference type="InterPro" id="IPR031318">
    <property type="entry name" value="OPI10"/>
</dbReference>
<proteinExistence type="inferred from homology"/>
<evidence type="ECO:0000256" key="1">
    <source>
        <dbReference type="ARBA" id="ARBA00006623"/>
    </source>
</evidence>
<dbReference type="GO" id="GO:0005634">
    <property type="term" value="C:nucleus"/>
    <property type="evidence" value="ECO:0007669"/>
    <property type="project" value="TreeGrafter"/>
</dbReference>
<accession>A0A139ICR6</accession>
<organism evidence="5 6">
    <name type="scientific">Pseudocercospora musae</name>
    <dbReference type="NCBI Taxonomy" id="113226"/>
    <lineage>
        <taxon>Eukaryota</taxon>
        <taxon>Fungi</taxon>
        <taxon>Dikarya</taxon>
        <taxon>Ascomycota</taxon>
        <taxon>Pezizomycotina</taxon>
        <taxon>Dothideomycetes</taxon>
        <taxon>Dothideomycetidae</taxon>
        <taxon>Mycosphaerellales</taxon>
        <taxon>Mycosphaerellaceae</taxon>
        <taxon>Pseudocercospora</taxon>
    </lineage>
</organism>
<protein>
    <submittedName>
        <fullName evidence="5">Uncharacterized protein</fullName>
    </submittedName>
</protein>
<dbReference type="GO" id="GO:0005829">
    <property type="term" value="C:cytosol"/>
    <property type="evidence" value="ECO:0007669"/>
    <property type="project" value="TreeGrafter"/>
</dbReference>
<dbReference type="STRING" id="113226.A0A139ICR6"/>
<dbReference type="PANTHER" id="PTHR12925">
    <property type="entry name" value="HIKESHI FAMILY MEMBER"/>
    <property type="match status" value="1"/>
</dbReference>
<evidence type="ECO:0000256" key="2">
    <source>
        <dbReference type="SAM" id="MobiDB-lite"/>
    </source>
</evidence>
<gene>
    <name evidence="5" type="ORF">AC579_7493</name>
</gene>
<evidence type="ECO:0000259" key="3">
    <source>
        <dbReference type="Pfam" id="PF05603"/>
    </source>
</evidence>
<comment type="similarity">
    <text evidence="1">Belongs to the OPI10 family.</text>
</comment>
<dbReference type="InterPro" id="IPR008493">
    <property type="entry name" value="Hikeshi-like_N"/>
</dbReference>
<evidence type="ECO:0000313" key="5">
    <source>
        <dbReference type="EMBL" id="KXT12557.1"/>
    </source>
</evidence>
<dbReference type="GO" id="GO:0006606">
    <property type="term" value="P:protein import into nucleus"/>
    <property type="evidence" value="ECO:0007669"/>
    <property type="project" value="TreeGrafter"/>
</dbReference>
<feature type="domain" description="Hikeshi-like C-terminal" evidence="4">
    <location>
        <begin position="158"/>
        <end position="207"/>
    </location>
</feature>
<dbReference type="AlphaFoldDB" id="A0A139ICR6"/>
<dbReference type="GO" id="GO:0061608">
    <property type="term" value="F:nuclear import signal receptor activity"/>
    <property type="evidence" value="ECO:0007669"/>
    <property type="project" value="TreeGrafter"/>
</dbReference>
<keyword evidence="6" id="KW-1185">Reference proteome</keyword>
<dbReference type="PANTHER" id="PTHR12925:SF0">
    <property type="entry name" value="PROTEIN HIKESHI"/>
    <property type="match status" value="1"/>
</dbReference>
<sequence length="263" mass="27996">MFGLLISGRPVDAQPQAITEAQYAFKIPSAPAFSHIVVFLLPGVVLPEGTAATVYVQIPPSQEFKLLGGIGPGKESAIFKVSGLKSGNLDENAMIDDPTAQAAGNAAGGEIVVGVSIEAIPQVEAQLATLKSGGEPAGAANASTAMVRVGNTLPAKVATKVLAQRIIGNAFNFLASFGSDTIPLKAFQAWWEKFEKKVDLDPSFLEREDHPIDSKDDRSDRTDDRRSFTPQRETGSVQGPVSPSYVVPIKYQMAMQETLEPRS</sequence>
<dbReference type="Pfam" id="PF21057">
    <property type="entry name" value="Hikeshi-like_C"/>
    <property type="match status" value="1"/>
</dbReference>
<name>A0A139ICR6_9PEZI</name>
<feature type="compositionally biased region" description="Basic and acidic residues" evidence="2">
    <location>
        <begin position="207"/>
        <end position="227"/>
    </location>
</feature>
<feature type="domain" description="Hikeshi-like N-terminal" evidence="3">
    <location>
        <begin position="6"/>
        <end position="132"/>
    </location>
</feature>
<feature type="compositionally biased region" description="Polar residues" evidence="2">
    <location>
        <begin position="228"/>
        <end position="241"/>
    </location>
</feature>